<proteinExistence type="predicted"/>
<protein>
    <submittedName>
        <fullName evidence="1">Uncharacterized protein</fullName>
    </submittedName>
</protein>
<name>A0AAP8NKN6_9BACT</name>
<sequence length="139" mass="16845">MTIHIFFFILNNLLIPFLFIRKALFLRHSLYALEELEPEEEYQGQTGLQNQLLPRLHTTIRSNFLLPSCIVNIEEHSFHLPGSVLLLYLLTQDRLYKYRNFQNTHVFHWRHHPEFFRLQRLKRLCANFRGRGLSAYWAF</sequence>
<evidence type="ECO:0000313" key="1">
    <source>
        <dbReference type="EMBL" id="PNC55927.1"/>
    </source>
</evidence>
<dbReference type="Proteomes" id="UP000235914">
    <property type="component" value="Unassembled WGS sequence"/>
</dbReference>
<gene>
    <name evidence="1" type="ORF">CXU09_07510</name>
</gene>
<comment type="caution">
    <text evidence="1">The sequence shown here is derived from an EMBL/GenBank/DDBJ whole genome shotgun (WGS) entry which is preliminary data.</text>
</comment>
<reference evidence="1 2" key="1">
    <citation type="journal article" date="2017" name="BMC Genomics">
        <title>Genome sequencing of 39 Akkermansia muciniphila isolates reveals its population structure, genomic and functional diverisity, and global distribution in mammalian gut microbiotas.</title>
        <authorList>
            <person name="Guo X."/>
            <person name="Li S."/>
            <person name="Zhang J."/>
            <person name="Wu F."/>
            <person name="Li X."/>
            <person name="Wu D."/>
            <person name="Zhang M."/>
            <person name="Ou Z."/>
            <person name="Jie Z."/>
            <person name="Yan Q."/>
            <person name="Li P."/>
            <person name="Yi J."/>
            <person name="Peng Y."/>
        </authorList>
    </citation>
    <scope>NUCLEOTIDE SEQUENCE [LARGE SCALE GENOMIC DNA]</scope>
    <source>
        <strain evidence="1 2">GP43</strain>
    </source>
</reference>
<accession>A0AAP8NKN6</accession>
<dbReference type="AlphaFoldDB" id="A0AAP8NKN6"/>
<dbReference type="EMBL" id="PJKN01000004">
    <property type="protein sequence ID" value="PNC55927.1"/>
    <property type="molecule type" value="Genomic_DNA"/>
</dbReference>
<evidence type="ECO:0000313" key="2">
    <source>
        <dbReference type="Proteomes" id="UP000235914"/>
    </source>
</evidence>
<organism evidence="1 2">
    <name type="scientific">Akkermansia muciniphila</name>
    <dbReference type="NCBI Taxonomy" id="239935"/>
    <lineage>
        <taxon>Bacteria</taxon>
        <taxon>Pseudomonadati</taxon>
        <taxon>Verrucomicrobiota</taxon>
        <taxon>Verrucomicrobiia</taxon>
        <taxon>Verrucomicrobiales</taxon>
        <taxon>Akkermansiaceae</taxon>
        <taxon>Akkermansia</taxon>
    </lineage>
</organism>